<dbReference type="EMBL" id="LBTW01000019">
    <property type="protein sequence ID" value="KKQ49075.1"/>
    <property type="molecule type" value="Genomic_DNA"/>
</dbReference>
<keyword evidence="1" id="KW-0812">Transmembrane</keyword>
<evidence type="ECO:0000256" key="1">
    <source>
        <dbReference type="SAM" id="Phobius"/>
    </source>
</evidence>
<organism evidence="2 3">
    <name type="scientific">Candidatus Woesebacteria bacterium GW2011_GWD1_38_10</name>
    <dbReference type="NCBI Taxonomy" id="1618592"/>
    <lineage>
        <taxon>Bacteria</taxon>
        <taxon>Candidatus Woeseibacteriota</taxon>
    </lineage>
</organism>
<dbReference type="Proteomes" id="UP000034366">
    <property type="component" value="Unassembled WGS sequence"/>
</dbReference>
<dbReference type="InterPro" id="IPR012902">
    <property type="entry name" value="N_methyl_site"/>
</dbReference>
<accession>A0A0G0IDK7</accession>
<proteinExistence type="predicted"/>
<feature type="transmembrane region" description="Helical" evidence="1">
    <location>
        <begin position="12"/>
        <end position="35"/>
    </location>
</feature>
<protein>
    <recommendedName>
        <fullName evidence="4">Prepilin-type N-terminal cleavage/methylation domain-containing protein</fullName>
    </recommendedName>
</protein>
<evidence type="ECO:0008006" key="4">
    <source>
        <dbReference type="Google" id="ProtNLM"/>
    </source>
</evidence>
<keyword evidence="1" id="KW-0472">Membrane</keyword>
<comment type="caution">
    <text evidence="2">The sequence shown here is derived from an EMBL/GenBank/DDBJ whole genome shotgun (WGS) entry which is preliminary data.</text>
</comment>
<dbReference type="AlphaFoldDB" id="A0A0G0IDK7"/>
<sequence>MRNGRSQGITIIELLVAIAISSIVGLGLVSLQYILSQNQIAITKSYKSVDSANYTASILAKEARGAKQSDSGAYYLYSAGDQEIIFYSDIDLDGNTEWVRYYLDGSDLIKETIEPSGYPPIYDPLSKNISTVSENVVNGNIPIFYYYNEDWPSDTTNNPLPADNRLGETSTIKIYLIVGSGDDSEKRYTVEASSQIRSVKENL</sequence>
<name>A0A0G0IDK7_9BACT</name>
<reference evidence="2 3" key="1">
    <citation type="journal article" date="2015" name="Nature">
        <title>rRNA introns, odd ribosomes, and small enigmatic genomes across a large radiation of phyla.</title>
        <authorList>
            <person name="Brown C.T."/>
            <person name="Hug L.A."/>
            <person name="Thomas B.C."/>
            <person name="Sharon I."/>
            <person name="Castelle C.J."/>
            <person name="Singh A."/>
            <person name="Wilkins M.J."/>
            <person name="Williams K.H."/>
            <person name="Banfield J.F."/>
        </authorList>
    </citation>
    <scope>NUCLEOTIDE SEQUENCE [LARGE SCALE GENOMIC DNA]</scope>
</reference>
<evidence type="ECO:0000313" key="2">
    <source>
        <dbReference type="EMBL" id="KKQ49075.1"/>
    </source>
</evidence>
<keyword evidence="1" id="KW-1133">Transmembrane helix</keyword>
<gene>
    <name evidence="2" type="ORF">US67_C0019G0009</name>
</gene>
<dbReference type="Pfam" id="PF07963">
    <property type="entry name" value="N_methyl"/>
    <property type="match status" value="1"/>
</dbReference>
<evidence type="ECO:0000313" key="3">
    <source>
        <dbReference type="Proteomes" id="UP000034366"/>
    </source>
</evidence>